<evidence type="ECO:0000313" key="2">
    <source>
        <dbReference type="Proteomes" id="UP000009149"/>
    </source>
</evidence>
<dbReference type="HOGENOM" id="CLU_3235901_0_0_0"/>
<dbReference type="STRING" id="481448.Minf_1552"/>
<dbReference type="Proteomes" id="UP000009149">
    <property type="component" value="Chromosome"/>
</dbReference>
<dbReference type="EMBL" id="CP000975">
    <property type="protein sequence ID" value="ACD83606.1"/>
    <property type="molecule type" value="Genomic_DNA"/>
</dbReference>
<sequence length="43" mass="5131">MIAPFMAEQPFLLNWTLYFKKEYCSYDSSFSRSRMGSQKNDPD</sequence>
<gene>
    <name evidence="1" type="ordered locus">Minf_1552</name>
</gene>
<reference evidence="1 2" key="1">
    <citation type="journal article" date="2008" name="Biol. Direct">
        <title>Complete genome sequence of the extremely acidophilic methanotroph isolate V4, Methylacidiphilum infernorum, a representative of the bacterial phylum Verrucomicrobia.</title>
        <authorList>
            <person name="Hou S."/>
            <person name="Makarova K.S."/>
            <person name="Saw J.H."/>
            <person name="Senin P."/>
            <person name="Ly B.V."/>
            <person name="Zhou Z."/>
            <person name="Ren Y."/>
            <person name="Wang J."/>
            <person name="Galperin M.Y."/>
            <person name="Omelchenko M.V."/>
            <person name="Wolf Y.I."/>
            <person name="Yutin N."/>
            <person name="Koonin E.V."/>
            <person name="Stott M.B."/>
            <person name="Mountain B.W."/>
            <person name="Crowe M.A."/>
            <person name="Smirnova A.V."/>
            <person name="Dunfield P.F."/>
            <person name="Feng L."/>
            <person name="Wang L."/>
            <person name="Alam M."/>
        </authorList>
    </citation>
    <scope>NUCLEOTIDE SEQUENCE [LARGE SCALE GENOMIC DNA]</scope>
    <source>
        <strain evidence="2">Isolate V4</strain>
    </source>
</reference>
<dbReference type="AlphaFoldDB" id="B3DWA3"/>
<protein>
    <submittedName>
        <fullName evidence="1">Uncharacterized protein</fullName>
    </submittedName>
</protein>
<accession>B3DWA3</accession>
<dbReference type="KEGG" id="min:Minf_1552"/>
<organism evidence="1 2">
    <name type="scientific">Methylacidiphilum infernorum (isolate V4)</name>
    <name type="common">Methylokorus infernorum (strain V4)</name>
    <dbReference type="NCBI Taxonomy" id="481448"/>
    <lineage>
        <taxon>Bacteria</taxon>
        <taxon>Pseudomonadati</taxon>
        <taxon>Verrucomicrobiota</taxon>
        <taxon>Methylacidiphilae</taxon>
        <taxon>Methylacidiphilales</taxon>
        <taxon>Methylacidiphilaceae</taxon>
        <taxon>Methylacidiphilum (ex Ratnadevi et al. 2023)</taxon>
    </lineage>
</organism>
<evidence type="ECO:0000313" key="1">
    <source>
        <dbReference type="EMBL" id="ACD83606.1"/>
    </source>
</evidence>
<name>B3DWA3_METI4</name>
<proteinExistence type="predicted"/>